<dbReference type="InterPro" id="IPR050659">
    <property type="entry name" value="Peptidase_M24B"/>
</dbReference>
<proteinExistence type="predicted"/>
<sequence>MFKKRIEKLRKAMRKKDIDGVLLVGDVNRNYLSGFTGNESFSVITCDKAFFITDSRFTEQARQQVKDYEVVEYGRGVSLIDFLNDLLNKIDVKRIGFEENILSYSQYTLYTNKLQCEFVPMDGIIEKLRTVKDEFEIESIQKAAEIADKAFEHIVKFTKCGMTEREIGLELEFYMKKLGAKELSFPSIVASGIRSSLPHGEATDKIINKGEFLTLDFGCIFNEYCSDMTRTVVIGEPTQKMLKIYNAVLEAQQLALKEYKPGTPAADVDSIARGYIEREGYGKYFGHGLGHGVGRQIHEAPTISFKNKDKLEVGMVVTDEPGIYIPDFGGVRIEDLLVVTEKGGKVLSKASKELICIG</sequence>
<protein>
    <submittedName>
        <fullName evidence="3">Xaa-Pro dipeptidase</fullName>
    </submittedName>
</protein>
<dbReference type="Gene3D" id="3.40.350.10">
    <property type="entry name" value="Creatinase/prolidase N-terminal domain"/>
    <property type="match status" value="1"/>
</dbReference>
<dbReference type="SUPFAM" id="SSF53092">
    <property type="entry name" value="Creatinase/prolidase N-terminal domain"/>
    <property type="match status" value="1"/>
</dbReference>
<dbReference type="Gene3D" id="3.90.230.10">
    <property type="entry name" value="Creatinase/methionine aminopeptidase superfamily"/>
    <property type="match status" value="1"/>
</dbReference>
<dbReference type="Proteomes" id="UP000184604">
    <property type="component" value="Chromosome"/>
</dbReference>
<gene>
    <name evidence="3" type="ORF">BS101_07505</name>
</gene>
<dbReference type="CDD" id="cd01092">
    <property type="entry name" value="APP-like"/>
    <property type="match status" value="1"/>
</dbReference>
<feature type="domain" description="Peptidase M24" evidence="1">
    <location>
        <begin position="138"/>
        <end position="341"/>
    </location>
</feature>
<feature type="domain" description="Creatinase N-terminal" evidence="2">
    <location>
        <begin position="5"/>
        <end position="131"/>
    </location>
</feature>
<organism evidence="3 4">
    <name type="scientific">Clostridium kluyveri</name>
    <dbReference type="NCBI Taxonomy" id="1534"/>
    <lineage>
        <taxon>Bacteria</taxon>
        <taxon>Bacillati</taxon>
        <taxon>Bacillota</taxon>
        <taxon>Clostridia</taxon>
        <taxon>Eubacteriales</taxon>
        <taxon>Clostridiaceae</taxon>
        <taxon>Clostridium</taxon>
    </lineage>
</organism>
<evidence type="ECO:0000259" key="1">
    <source>
        <dbReference type="Pfam" id="PF00557"/>
    </source>
</evidence>
<evidence type="ECO:0000313" key="3">
    <source>
        <dbReference type="EMBL" id="APM38598.1"/>
    </source>
</evidence>
<evidence type="ECO:0000313" key="4">
    <source>
        <dbReference type="Proteomes" id="UP000184604"/>
    </source>
</evidence>
<dbReference type="AlphaFoldDB" id="A0A1L5F6F7"/>
<accession>A0A1L5F6F7</accession>
<dbReference type="InterPro" id="IPR000587">
    <property type="entry name" value="Creatinase_N"/>
</dbReference>
<dbReference type="InterPro" id="IPR029149">
    <property type="entry name" value="Creatin/AminoP/Spt16_N"/>
</dbReference>
<dbReference type="InterPro" id="IPR036005">
    <property type="entry name" value="Creatinase/aminopeptidase-like"/>
</dbReference>
<dbReference type="EMBL" id="CP018335">
    <property type="protein sequence ID" value="APM38598.1"/>
    <property type="molecule type" value="Genomic_DNA"/>
</dbReference>
<dbReference type="PANTHER" id="PTHR46112:SF3">
    <property type="entry name" value="AMINOPEPTIDASE YPDF"/>
    <property type="match status" value="1"/>
</dbReference>
<dbReference type="PANTHER" id="PTHR46112">
    <property type="entry name" value="AMINOPEPTIDASE"/>
    <property type="match status" value="1"/>
</dbReference>
<name>A0A1L5F6F7_CLOKL</name>
<dbReference type="SUPFAM" id="SSF55920">
    <property type="entry name" value="Creatinase/aminopeptidase"/>
    <property type="match status" value="1"/>
</dbReference>
<dbReference type="Pfam" id="PF00557">
    <property type="entry name" value="Peptidase_M24"/>
    <property type="match status" value="1"/>
</dbReference>
<reference evidence="3 4" key="1">
    <citation type="submission" date="2016-12" db="EMBL/GenBank/DDBJ databases">
        <title>Complete genome sequence of Clostridium kluyveri JZZ isolated from the pit mud of a Chinese flavor liquor-making factory.</title>
        <authorList>
            <person name="Wang Y."/>
        </authorList>
    </citation>
    <scope>NUCLEOTIDE SEQUENCE [LARGE SCALE GENOMIC DNA]</scope>
    <source>
        <strain evidence="3 4">JZZ</strain>
    </source>
</reference>
<dbReference type="RefSeq" id="WP_073538266.1">
    <property type="nucleotide sequence ID" value="NZ_CP018335.1"/>
</dbReference>
<dbReference type="InterPro" id="IPR000994">
    <property type="entry name" value="Pept_M24"/>
</dbReference>
<evidence type="ECO:0000259" key="2">
    <source>
        <dbReference type="Pfam" id="PF01321"/>
    </source>
</evidence>
<dbReference type="OrthoDB" id="9806388at2"/>
<dbReference type="Pfam" id="PF01321">
    <property type="entry name" value="Creatinase_N"/>
    <property type="match status" value="1"/>
</dbReference>